<feature type="binding site" evidence="7">
    <location>
        <position position="10"/>
    </location>
    <ligand>
        <name>Mg(2+)</name>
        <dbReference type="ChEBI" id="CHEBI:18420"/>
    </ligand>
</feature>
<evidence type="ECO:0000256" key="4">
    <source>
        <dbReference type="ARBA" id="ARBA00022842"/>
    </source>
</evidence>
<feature type="active site" description="Proton donor" evidence="5">
    <location>
        <position position="12"/>
    </location>
</feature>
<dbReference type="Gene3D" id="3.40.50.1000">
    <property type="entry name" value="HAD superfamily/HAD-like"/>
    <property type="match status" value="2"/>
</dbReference>
<dbReference type="FunFam" id="3.40.50.1000:FF:000053">
    <property type="entry name" value="TIGR01457 family HAD hydrolase"/>
    <property type="match status" value="1"/>
</dbReference>
<dbReference type="GO" id="GO:0016791">
    <property type="term" value="F:phosphatase activity"/>
    <property type="evidence" value="ECO:0007669"/>
    <property type="project" value="TreeGrafter"/>
</dbReference>
<dbReference type="Proteomes" id="UP000503088">
    <property type="component" value="Chromosome"/>
</dbReference>
<name>A0A7D3XLI0_9BACL</name>
<feature type="binding site" evidence="6">
    <location>
        <position position="180"/>
    </location>
    <ligand>
        <name>substrate</name>
    </ligand>
</feature>
<dbReference type="NCBIfam" id="TIGR01460">
    <property type="entry name" value="HAD-SF-IIA"/>
    <property type="match status" value="1"/>
</dbReference>
<evidence type="ECO:0000256" key="3">
    <source>
        <dbReference type="ARBA" id="ARBA00022801"/>
    </source>
</evidence>
<comment type="cofactor">
    <cofactor evidence="7">
        <name>Mg(2+)</name>
        <dbReference type="ChEBI" id="CHEBI:18420"/>
    </cofactor>
    <text evidence="7">Divalent metal ions. Mg(2+) is the most effective.</text>
</comment>
<dbReference type="Pfam" id="PF13242">
    <property type="entry name" value="Hydrolase_like"/>
    <property type="match status" value="1"/>
</dbReference>
<evidence type="ECO:0000256" key="6">
    <source>
        <dbReference type="PIRSR" id="PIRSR000915-2"/>
    </source>
</evidence>
<dbReference type="NCBIfam" id="TIGR01457">
    <property type="entry name" value="HAD-SF-IIA-hyp2"/>
    <property type="match status" value="1"/>
</dbReference>
<feature type="binding site" evidence="7">
    <location>
        <position position="205"/>
    </location>
    <ligand>
        <name>Mg(2+)</name>
        <dbReference type="ChEBI" id="CHEBI:18420"/>
    </ligand>
</feature>
<keyword evidence="4 7" id="KW-0460">Magnesium</keyword>
<keyword evidence="3 8" id="KW-0378">Hydrolase</keyword>
<evidence type="ECO:0000256" key="7">
    <source>
        <dbReference type="PIRSR" id="PIRSR000915-3"/>
    </source>
</evidence>
<dbReference type="InterPro" id="IPR006354">
    <property type="entry name" value="HAD-SF_hydro_IIA_hyp1"/>
</dbReference>
<protein>
    <submittedName>
        <fullName evidence="8">TIGR01457 family HAD-type hydrolase</fullName>
    </submittedName>
</protein>
<dbReference type="RefSeq" id="WP_173220746.1">
    <property type="nucleotide sequence ID" value="NZ_CP048104.1"/>
</dbReference>
<accession>A0A7D3XLI0</accession>
<evidence type="ECO:0000313" key="9">
    <source>
        <dbReference type="Proteomes" id="UP000503088"/>
    </source>
</evidence>
<dbReference type="SFLD" id="SFLDS00003">
    <property type="entry name" value="Haloacid_Dehalogenase"/>
    <property type="match status" value="1"/>
</dbReference>
<dbReference type="InterPro" id="IPR023214">
    <property type="entry name" value="HAD_sf"/>
</dbReference>
<feature type="active site" description="Nucleophile" evidence="5">
    <location>
        <position position="10"/>
    </location>
</feature>
<dbReference type="SUPFAM" id="SSF56784">
    <property type="entry name" value="HAD-like"/>
    <property type="match status" value="1"/>
</dbReference>
<dbReference type="KEGG" id="kpul:GXN76_04060"/>
<dbReference type="InterPro" id="IPR036412">
    <property type="entry name" value="HAD-like_sf"/>
</dbReference>
<evidence type="ECO:0000256" key="5">
    <source>
        <dbReference type="PIRSR" id="PIRSR000915-1"/>
    </source>
</evidence>
<gene>
    <name evidence="8" type="ORF">GXN76_04060</name>
</gene>
<feature type="binding site" evidence="7">
    <location>
        <position position="12"/>
    </location>
    <ligand>
        <name>Mg(2+)</name>
        <dbReference type="ChEBI" id="CHEBI:18420"/>
    </ligand>
</feature>
<dbReference type="GO" id="GO:0005737">
    <property type="term" value="C:cytoplasm"/>
    <property type="evidence" value="ECO:0007669"/>
    <property type="project" value="TreeGrafter"/>
</dbReference>
<dbReference type="PANTHER" id="PTHR19288:SF46">
    <property type="entry name" value="HALOACID DEHALOGENASE-LIKE HYDROLASE DOMAIN-CONTAINING PROTEIN 2"/>
    <property type="match status" value="1"/>
</dbReference>
<evidence type="ECO:0000313" key="8">
    <source>
        <dbReference type="EMBL" id="QKG83729.1"/>
    </source>
</evidence>
<keyword evidence="9" id="KW-1185">Reference proteome</keyword>
<sequence>MPRYTRYLIDLDGTLYRGKEVIEGGLYFLRELQKRKLPFLYVTNNSSTRPEEVAGRLQSMGYPAEPVQVITSSMAMAHYLRKQEMNRVYVIGEAGLVSALQNEGIQMTETEPDAVVVGIDRQFTYDKMKRACLAIRSGAHFYGTNSDRFLPTEEGMVPGNGSLCCAISAATGVEPVWIGKPEAPIMDFALERIGGSREETLIVGDNLNTDILAGQKAGVDSLLVFSGVTHPQDYKEAAIHATYTVNDLREWTFV</sequence>
<dbReference type="PIRSF" id="PIRSF000915">
    <property type="entry name" value="PGP-type_phosphatase"/>
    <property type="match status" value="1"/>
</dbReference>
<dbReference type="EMBL" id="CP048104">
    <property type="protein sequence ID" value="QKG83729.1"/>
    <property type="molecule type" value="Genomic_DNA"/>
</dbReference>
<proteinExistence type="inferred from homology"/>
<dbReference type="PANTHER" id="PTHR19288">
    <property type="entry name" value="4-NITROPHENYLPHOSPHATASE-RELATED"/>
    <property type="match status" value="1"/>
</dbReference>
<dbReference type="SFLD" id="SFLDG01139">
    <property type="entry name" value="C2.A:_Pyridoxal_Phosphate_Phos"/>
    <property type="match status" value="1"/>
</dbReference>
<dbReference type="AlphaFoldDB" id="A0A7D3XLI0"/>
<evidence type="ECO:0000256" key="2">
    <source>
        <dbReference type="ARBA" id="ARBA00022723"/>
    </source>
</evidence>
<evidence type="ECO:0000256" key="1">
    <source>
        <dbReference type="ARBA" id="ARBA00006696"/>
    </source>
</evidence>
<organism evidence="8 9">
    <name type="scientific">Kroppenstedtia pulmonis</name>
    <dbReference type="NCBI Taxonomy" id="1380685"/>
    <lineage>
        <taxon>Bacteria</taxon>
        <taxon>Bacillati</taxon>
        <taxon>Bacillota</taxon>
        <taxon>Bacilli</taxon>
        <taxon>Bacillales</taxon>
        <taxon>Thermoactinomycetaceae</taxon>
        <taxon>Kroppenstedtia</taxon>
    </lineage>
</organism>
<dbReference type="InterPro" id="IPR006357">
    <property type="entry name" value="HAD-SF_hydro_IIA"/>
</dbReference>
<dbReference type="Pfam" id="PF13344">
    <property type="entry name" value="Hydrolase_6"/>
    <property type="match status" value="1"/>
</dbReference>
<dbReference type="CDD" id="cd07530">
    <property type="entry name" value="HAD_Pase_UmpH-like"/>
    <property type="match status" value="1"/>
</dbReference>
<keyword evidence="2 7" id="KW-0479">Metal-binding</keyword>
<comment type="similarity">
    <text evidence="1">Belongs to the HAD-like hydrolase superfamily. NagD family.</text>
</comment>
<reference evidence="8 9" key="1">
    <citation type="submission" date="2020-01" db="EMBL/GenBank/DDBJ databases">
        <authorList>
            <person name="Gulvik C.A."/>
            <person name="Batra D.G."/>
        </authorList>
    </citation>
    <scope>NUCLEOTIDE SEQUENCE [LARGE SCALE GENOMIC DNA]</scope>
    <source>
        <strain evidence="8 9">W9323</strain>
    </source>
</reference>
<dbReference type="GO" id="GO:0046872">
    <property type="term" value="F:metal ion binding"/>
    <property type="evidence" value="ECO:0007669"/>
    <property type="project" value="UniProtKB-KW"/>
</dbReference>